<dbReference type="PANTHER" id="PTHR10535">
    <property type="entry name" value="DNA-DIRECTED RNA POLYMERASES I, II, AND III SUBUNIT RPABC1"/>
    <property type="match status" value="1"/>
</dbReference>
<keyword evidence="2 4" id="KW-0548">Nucleotidyltransferase</keyword>
<comment type="catalytic activity">
    <reaction evidence="4">
        <text>RNA(n) + a ribonucleoside 5'-triphosphate = RNA(n+1) + diphosphate</text>
        <dbReference type="Rhea" id="RHEA:21248"/>
        <dbReference type="Rhea" id="RHEA-COMP:14527"/>
        <dbReference type="Rhea" id="RHEA-COMP:17342"/>
        <dbReference type="ChEBI" id="CHEBI:33019"/>
        <dbReference type="ChEBI" id="CHEBI:61557"/>
        <dbReference type="ChEBI" id="CHEBI:140395"/>
        <dbReference type="EC" id="2.7.7.6"/>
    </reaction>
</comment>
<dbReference type="GO" id="GO:0003899">
    <property type="term" value="F:DNA-directed RNA polymerase activity"/>
    <property type="evidence" value="ECO:0007669"/>
    <property type="project" value="UniProtKB-UniRule"/>
</dbReference>
<protein>
    <recommendedName>
        <fullName evidence="4">DNA-directed RNA polymerase subunit Rpo5</fullName>
        <ecNumber evidence="4">2.7.7.6</ecNumber>
    </recommendedName>
    <alternativeName>
        <fullName evidence="4">DNA-directed RNA polymerase subunit H</fullName>
    </alternativeName>
</protein>
<dbReference type="PANTHER" id="PTHR10535:SF0">
    <property type="entry name" value="DNA-DIRECTED RNA POLYMERASES I, II, AND III SUBUNIT RPABC1"/>
    <property type="match status" value="1"/>
</dbReference>
<dbReference type="GO" id="GO:0003677">
    <property type="term" value="F:DNA binding"/>
    <property type="evidence" value="ECO:0007669"/>
    <property type="project" value="InterPro"/>
</dbReference>
<gene>
    <name evidence="4" type="primary">rpo5</name>
    <name evidence="4" type="synonym">rpoH</name>
    <name evidence="6" type="ORF">ENT99_04505</name>
    <name evidence="7" type="ORF">ENU64_03500</name>
</gene>
<keyword evidence="4 7" id="KW-0808">Transferase</keyword>
<organism evidence="7">
    <name type="scientific">Ignisphaera aggregans</name>
    <dbReference type="NCBI Taxonomy" id="334771"/>
    <lineage>
        <taxon>Archaea</taxon>
        <taxon>Thermoproteota</taxon>
        <taxon>Thermoprotei</taxon>
        <taxon>Desulfurococcales</taxon>
        <taxon>Desulfurococcaceae</taxon>
        <taxon>Ignisphaera</taxon>
    </lineage>
</organism>
<evidence type="ECO:0000256" key="3">
    <source>
        <dbReference type="ARBA" id="ARBA00023163"/>
    </source>
</evidence>
<dbReference type="EC" id="2.7.7.6" evidence="4"/>
<evidence type="ECO:0000256" key="1">
    <source>
        <dbReference type="ARBA" id="ARBA00022478"/>
    </source>
</evidence>
<comment type="function">
    <text evidence="4">DNA-dependent RNA polymerase (RNAP) catalyzes the transcription of DNA into RNA using the four ribonucleoside triphosphates as substrates.</text>
</comment>
<dbReference type="GO" id="GO:0006362">
    <property type="term" value="P:transcription elongation by RNA polymerase I"/>
    <property type="evidence" value="ECO:0007669"/>
    <property type="project" value="TreeGrafter"/>
</dbReference>
<dbReference type="EMBL" id="DTAU01000089">
    <property type="protein sequence ID" value="HFQ78948.1"/>
    <property type="molecule type" value="Genomic_DNA"/>
</dbReference>
<dbReference type="GO" id="GO:0006366">
    <property type="term" value="P:transcription by RNA polymerase II"/>
    <property type="evidence" value="ECO:0007669"/>
    <property type="project" value="TreeGrafter"/>
</dbReference>
<evidence type="ECO:0000313" key="7">
    <source>
        <dbReference type="EMBL" id="HGT98475.1"/>
    </source>
</evidence>
<sequence>MVARRRGSSINVKILEHELVPRHEVVSLEEGLEVLKRYGIRPEQLPWIRSRDPVARAIGAKPGDIVKIVRKSPTGGEVVVYRYVVP</sequence>
<dbReference type="Gene3D" id="3.90.940.20">
    <property type="entry name" value="RPB5-like RNA polymerase subunit"/>
    <property type="match status" value="1"/>
</dbReference>
<keyword evidence="1 4" id="KW-0240">DNA-directed RNA polymerase</keyword>
<proteinExistence type="inferred from homology"/>
<dbReference type="InterPro" id="IPR035913">
    <property type="entry name" value="RPB5-like_sf"/>
</dbReference>
<dbReference type="GO" id="GO:0005737">
    <property type="term" value="C:cytoplasm"/>
    <property type="evidence" value="ECO:0007669"/>
    <property type="project" value="UniProtKB-SubCell"/>
</dbReference>
<dbReference type="AlphaFoldDB" id="A0A7J3MY35"/>
<dbReference type="EMBL" id="DTDH01000102">
    <property type="protein sequence ID" value="HGT98475.1"/>
    <property type="molecule type" value="Genomic_DNA"/>
</dbReference>
<dbReference type="InterPro" id="IPR014381">
    <property type="entry name" value="Arch_Rpo5/euc_Rpb5"/>
</dbReference>
<dbReference type="Pfam" id="PF01191">
    <property type="entry name" value="RNA_pol_Rpb5_C"/>
    <property type="match status" value="1"/>
</dbReference>
<feature type="domain" description="RNA polymerase subunit H/Rpb5 C-terminal" evidence="5">
    <location>
        <begin position="12"/>
        <end position="84"/>
    </location>
</feature>
<evidence type="ECO:0000259" key="5">
    <source>
        <dbReference type="Pfam" id="PF01191"/>
    </source>
</evidence>
<comment type="similarity">
    <text evidence="4">Belongs to the archaeal Rpo5/eukaryotic RPB5 RNA polymerase subunit family.</text>
</comment>
<keyword evidence="3 4" id="KW-0804">Transcription</keyword>
<keyword evidence="4" id="KW-0963">Cytoplasm</keyword>
<dbReference type="GO" id="GO:0000428">
    <property type="term" value="C:DNA-directed RNA polymerase complex"/>
    <property type="evidence" value="ECO:0007669"/>
    <property type="project" value="UniProtKB-KW"/>
</dbReference>
<comment type="caution">
    <text evidence="7">The sequence shown here is derived from an EMBL/GenBank/DDBJ whole genome shotgun (WGS) entry which is preliminary data.</text>
</comment>
<evidence type="ECO:0000256" key="4">
    <source>
        <dbReference type="HAMAP-Rule" id="MF_00025"/>
    </source>
</evidence>
<evidence type="ECO:0000256" key="2">
    <source>
        <dbReference type="ARBA" id="ARBA00022695"/>
    </source>
</evidence>
<dbReference type="HAMAP" id="MF_00025">
    <property type="entry name" value="RNApol_Rpo5_RPB5"/>
    <property type="match status" value="1"/>
</dbReference>
<comment type="subunit">
    <text evidence="4">Part of the RNA polymerase complex.</text>
</comment>
<name>A0A7J3MY35_9CREN</name>
<accession>A0A7J3MY35</accession>
<evidence type="ECO:0000313" key="6">
    <source>
        <dbReference type="EMBL" id="HFQ78948.1"/>
    </source>
</evidence>
<dbReference type="NCBIfam" id="NF007129">
    <property type="entry name" value="PRK09570.1"/>
    <property type="match status" value="1"/>
</dbReference>
<dbReference type="SUPFAM" id="SSF55287">
    <property type="entry name" value="RPB5-like RNA polymerase subunit"/>
    <property type="match status" value="1"/>
</dbReference>
<comment type="subcellular location">
    <subcellularLocation>
        <location evidence="4">Cytoplasm</location>
    </subcellularLocation>
</comment>
<dbReference type="InterPro" id="IPR000783">
    <property type="entry name" value="RNA_pol_subH/Rpb5_C"/>
</dbReference>
<reference evidence="7" key="1">
    <citation type="journal article" date="2020" name="mSystems">
        <title>Genome- and Community-Level Interaction Insights into Carbon Utilization and Element Cycling Functions of Hydrothermarchaeota in Hydrothermal Sediment.</title>
        <authorList>
            <person name="Zhou Z."/>
            <person name="Liu Y."/>
            <person name="Xu W."/>
            <person name="Pan J."/>
            <person name="Luo Z.H."/>
            <person name="Li M."/>
        </authorList>
    </citation>
    <scope>NUCLEOTIDE SEQUENCE [LARGE SCALE GENOMIC DNA]</scope>
    <source>
        <strain evidence="6">SpSt-629</strain>
        <strain evidence="7">SpSt-688</strain>
    </source>
</reference>
<dbReference type="GO" id="GO:0042797">
    <property type="term" value="P:tRNA transcription by RNA polymerase III"/>
    <property type="evidence" value="ECO:0007669"/>
    <property type="project" value="TreeGrafter"/>
</dbReference>